<reference evidence="5 6" key="1">
    <citation type="submission" date="2020-08" db="EMBL/GenBank/DDBJ databases">
        <title>Genomic Encyclopedia of Type Strains, Phase III (KMG-III): the genomes of soil and plant-associated and newly described type strains.</title>
        <authorList>
            <person name="Whitman W."/>
        </authorList>
    </citation>
    <scope>NUCLEOTIDE SEQUENCE [LARGE SCALE GENOMIC DNA]</scope>
    <source>
        <strain evidence="5 6">CECT 5862</strain>
    </source>
</reference>
<dbReference type="InterPro" id="IPR009057">
    <property type="entry name" value="Homeodomain-like_sf"/>
</dbReference>
<dbReference type="InterPro" id="IPR003313">
    <property type="entry name" value="AraC-bd"/>
</dbReference>
<comment type="caution">
    <text evidence="5">The sequence shown here is derived from an EMBL/GenBank/DDBJ whole genome shotgun (WGS) entry which is preliminary data.</text>
</comment>
<feature type="domain" description="HTH araC/xylS-type" evidence="4">
    <location>
        <begin position="157"/>
        <end position="255"/>
    </location>
</feature>
<organism evidence="5 6">
    <name type="scientific">Paenibacillus phyllosphaerae</name>
    <dbReference type="NCBI Taxonomy" id="274593"/>
    <lineage>
        <taxon>Bacteria</taxon>
        <taxon>Bacillati</taxon>
        <taxon>Bacillota</taxon>
        <taxon>Bacilli</taxon>
        <taxon>Bacillales</taxon>
        <taxon>Paenibacillaceae</taxon>
        <taxon>Paenibacillus</taxon>
    </lineage>
</organism>
<name>A0A7W5FNG3_9BACL</name>
<dbReference type="SUPFAM" id="SSF51215">
    <property type="entry name" value="Regulatory protein AraC"/>
    <property type="match status" value="1"/>
</dbReference>
<dbReference type="RefSeq" id="WP_246427677.1">
    <property type="nucleotide sequence ID" value="NZ_JACHXK010000006.1"/>
</dbReference>
<dbReference type="PROSITE" id="PS01124">
    <property type="entry name" value="HTH_ARAC_FAMILY_2"/>
    <property type="match status" value="1"/>
</dbReference>
<gene>
    <name evidence="5" type="ORF">FHS18_003170</name>
</gene>
<dbReference type="GO" id="GO:0043565">
    <property type="term" value="F:sequence-specific DNA binding"/>
    <property type="evidence" value="ECO:0007669"/>
    <property type="project" value="InterPro"/>
</dbReference>
<keyword evidence="2" id="KW-0238">DNA-binding</keyword>
<dbReference type="SUPFAM" id="SSF46689">
    <property type="entry name" value="Homeodomain-like"/>
    <property type="match status" value="2"/>
</dbReference>
<evidence type="ECO:0000259" key="4">
    <source>
        <dbReference type="PROSITE" id="PS01124"/>
    </source>
</evidence>
<keyword evidence="3" id="KW-0804">Transcription</keyword>
<evidence type="ECO:0000256" key="3">
    <source>
        <dbReference type="ARBA" id="ARBA00023163"/>
    </source>
</evidence>
<evidence type="ECO:0000313" key="5">
    <source>
        <dbReference type="EMBL" id="MBB3111102.1"/>
    </source>
</evidence>
<dbReference type="InterPro" id="IPR037923">
    <property type="entry name" value="HTH-like"/>
</dbReference>
<proteinExistence type="predicted"/>
<dbReference type="Pfam" id="PF02311">
    <property type="entry name" value="AraC_binding"/>
    <property type="match status" value="1"/>
</dbReference>
<dbReference type="PANTHER" id="PTHR46796">
    <property type="entry name" value="HTH-TYPE TRANSCRIPTIONAL ACTIVATOR RHAS-RELATED"/>
    <property type="match status" value="1"/>
</dbReference>
<dbReference type="EMBL" id="JACHXK010000006">
    <property type="protein sequence ID" value="MBB3111102.1"/>
    <property type="molecule type" value="Genomic_DNA"/>
</dbReference>
<evidence type="ECO:0000256" key="1">
    <source>
        <dbReference type="ARBA" id="ARBA00023015"/>
    </source>
</evidence>
<keyword evidence="6" id="KW-1185">Reference proteome</keyword>
<dbReference type="InterPro" id="IPR018060">
    <property type="entry name" value="HTH_AraC"/>
</dbReference>
<dbReference type="Gene3D" id="1.10.10.60">
    <property type="entry name" value="Homeodomain-like"/>
    <property type="match status" value="2"/>
</dbReference>
<dbReference type="PANTHER" id="PTHR46796:SF7">
    <property type="entry name" value="ARAC FAMILY TRANSCRIPTIONAL REGULATOR"/>
    <property type="match status" value="1"/>
</dbReference>
<protein>
    <submittedName>
        <fullName evidence="5">AraC family transcriptional regulator of arabinose operon</fullName>
    </submittedName>
</protein>
<evidence type="ECO:0000313" key="6">
    <source>
        <dbReference type="Proteomes" id="UP000570361"/>
    </source>
</evidence>
<dbReference type="Proteomes" id="UP000570361">
    <property type="component" value="Unassembled WGS sequence"/>
</dbReference>
<dbReference type="SMART" id="SM00342">
    <property type="entry name" value="HTH_ARAC"/>
    <property type="match status" value="1"/>
</dbReference>
<accession>A0A7W5FNG3</accession>
<dbReference type="Pfam" id="PF12833">
    <property type="entry name" value="HTH_18"/>
    <property type="match status" value="1"/>
</dbReference>
<dbReference type="AlphaFoldDB" id="A0A7W5FNG3"/>
<dbReference type="InterPro" id="IPR050204">
    <property type="entry name" value="AraC_XylS_family_regulators"/>
</dbReference>
<evidence type="ECO:0000256" key="2">
    <source>
        <dbReference type="ARBA" id="ARBA00023125"/>
    </source>
</evidence>
<keyword evidence="1" id="KW-0805">Transcription regulation</keyword>
<dbReference type="Gene3D" id="2.60.120.280">
    <property type="entry name" value="Regulatory protein AraC"/>
    <property type="match status" value="1"/>
</dbReference>
<dbReference type="GO" id="GO:0003700">
    <property type="term" value="F:DNA-binding transcription factor activity"/>
    <property type="evidence" value="ECO:0007669"/>
    <property type="project" value="InterPro"/>
</dbReference>
<sequence length="256" mass="29095">MSHAHNNGVVAGHFRETETYKVNRLGGMEDWLLFYTLEGEGYCQTPGVEKRLRAGELVLLRKDVPHTYGTAKGQSWHFMWSHFRRLPETSLLPAEDVLICRLPVGSLQRRVLRGFKTLLLDFRTQGALWQELCNNQLSGLLLLMAEQLADRLDPRVSHTIRLLSAQMKEPVQIEELAARVGLSASRLSHLFKAETGRSIIDTLNNMRVEQAVLLMKHAGRTATEAAYDVGFHSYNHFAALFRRQYGVSPTAIKREQ</sequence>